<feature type="domain" description="3-octaprenyl-4-hydroxybenzoate carboxy-lyase-like Rift-related" evidence="2">
    <location>
        <begin position="131"/>
        <end position="327"/>
    </location>
</feature>
<evidence type="ECO:0000259" key="3">
    <source>
        <dbReference type="Pfam" id="PF20695"/>
    </source>
</evidence>
<dbReference type="Pfam" id="PF01977">
    <property type="entry name" value="UbiD"/>
    <property type="match status" value="1"/>
</dbReference>
<dbReference type="Pfam" id="PF20696">
    <property type="entry name" value="UbiD_C"/>
    <property type="match status" value="1"/>
</dbReference>
<dbReference type="HOGENOM" id="CLU_023348_4_1_3"/>
<dbReference type="Proteomes" id="UP000001422">
    <property type="component" value="Chromosome"/>
</dbReference>
<dbReference type="STRING" id="84588.SYNW1006"/>
<dbReference type="PANTHER" id="PTHR30108">
    <property type="entry name" value="3-OCTAPRENYL-4-HYDROXYBENZOATE CARBOXY-LYASE-RELATED"/>
    <property type="match status" value="1"/>
</dbReference>
<feature type="domain" description="3-octaprenyl-4-hydroxybenzoate carboxy-lyase-like N-terminal" evidence="3">
    <location>
        <begin position="17"/>
        <end position="96"/>
    </location>
</feature>
<evidence type="ECO:0000313" key="6">
    <source>
        <dbReference type="Proteomes" id="UP000001422"/>
    </source>
</evidence>
<dbReference type="KEGG" id="syw:SYNW1006"/>
<keyword evidence="6" id="KW-1185">Reference proteome</keyword>
<dbReference type="InterPro" id="IPR048304">
    <property type="entry name" value="UbiD_Rift_dom"/>
</dbReference>
<proteinExistence type="inferred from homology"/>
<dbReference type="EMBL" id="BX569691">
    <property type="protein sequence ID" value="CAE07521.1"/>
    <property type="molecule type" value="Genomic_DNA"/>
</dbReference>
<sequence length="520" mass="57096">MALFRSGPATRDLRGFLQLLDQRGQLKRITAAVDPDLELAAIADRVLSQGGPALLFENVIGSSMPVAVNTLGTVERVVWSMGLERAEQLEDLGSRLALLQQPRPPKGLSETKQFARVFWDLVKAKPDRDLTPPCRQQIFKGDAVNLYNIPLIRPWPGDAGGVITLGLVITKDPETGVPNVGVYRLQRQSVNTMTVHWLSVRGGARHLRKAAAMGKKLEVAVAIGVHPLLVMAAATPIPVQLSEWLFAGIYAGEGVRLTPCKTLDLQVPSHSEVVLEGTITPGEVLPDGPFGDHMGFYGGVEDSPLVRFHCMTQRRDPVFLTTFSGRPPKEEAMLAIALNRIYTPILRQQIPEITDFFLPMEALSYKLAVISIDKAYPGQAKRAAMAFWSALPQFTYTKFVVVVDKHINVRDPRQVVWAIAAQVDPQRDLFTLADTPFDSLDFASEQLGLGGRLAIDATTKVGPEKNHDWGEPLSRPADLEERVSARWSELGLDGLGQDEPDPSLFGYALDRLIQGLKTSP</sequence>
<evidence type="ECO:0000313" key="5">
    <source>
        <dbReference type="EMBL" id="CAE07521.1"/>
    </source>
</evidence>
<name>Q7U7H7_PARMW</name>
<accession>Q7U7H7</accession>
<dbReference type="SUPFAM" id="SSF143968">
    <property type="entry name" value="UbiD C-terminal domain-like"/>
    <property type="match status" value="1"/>
</dbReference>
<protein>
    <recommendedName>
        <fullName evidence="7">UbiD family decarboxylase</fullName>
    </recommendedName>
</protein>
<dbReference type="InterPro" id="IPR049383">
    <property type="entry name" value="UbiD-like_N"/>
</dbReference>
<feature type="domain" description="3-octaprenyl-4-hydroxybenzoate carboxy-lyase-like C-terminal" evidence="4">
    <location>
        <begin position="333"/>
        <end position="457"/>
    </location>
</feature>
<dbReference type="GO" id="GO:0005829">
    <property type="term" value="C:cytosol"/>
    <property type="evidence" value="ECO:0007669"/>
    <property type="project" value="TreeGrafter"/>
</dbReference>
<dbReference type="AlphaFoldDB" id="Q7U7H7"/>
<evidence type="ECO:0000256" key="1">
    <source>
        <dbReference type="ARBA" id="ARBA00010021"/>
    </source>
</evidence>
<dbReference type="Gene3D" id="3.40.1670.10">
    <property type="entry name" value="UbiD C-terminal domain-like"/>
    <property type="match status" value="1"/>
</dbReference>
<organism evidence="5 6">
    <name type="scientific">Parasynechococcus marenigrum (strain WH8102)</name>
    <dbReference type="NCBI Taxonomy" id="84588"/>
    <lineage>
        <taxon>Bacteria</taxon>
        <taxon>Bacillati</taxon>
        <taxon>Cyanobacteriota</taxon>
        <taxon>Cyanophyceae</taxon>
        <taxon>Synechococcales</taxon>
        <taxon>Prochlorococcaceae</taxon>
        <taxon>Parasynechococcus</taxon>
        <taxon>Parasynechococcus marenigrum</taxon>
    </lineage>
</organism>
<dbReference type="RefSeq" id="WP_011127871.1">
    <property type="nucleotide sequence ID" value="NC_005070.1"/>
</dbReference>
<dbReference type="GO" id="GO:0006744">
    <property type="term" value="P:ubiquinone biosynthetic process"/>
    <property type="evidence" value="ECO:0007669"/>
    <property type="project" value="TreeGrafter"/>
</dbReference>
<evidence type="ECO:0008006" key="7">
    <source>
        <dbReference type="Google" id="ProtNLM"/>
    </source>
</evidence>
<dbReference type="PANTHER" id="PTHR30108:SF17">
    <property type="entry name" value="FERULIC ACID DECARBOXYLASE 1"/>
    <property type="match status" value="1"/>
</dbReference>
<dbReference type="GO" id="GO:0008694">
    <property type="term" value="F:4-hydroxy-3-polyprenylbenzoate decarboxylase activity"/>
    <property type="evidence" value="ECO:0007669"/>
    <property type="project" value="TreeGrafter"/>
</dbReference>
<dbReference type="NCBIfam" id="TIGR00148">
    <property type="entry name" value="UbiD family decarboxylase"/>
    <property type="match status" value="1"/>
</dbReference>
<gene>
    <name evidence="5" type="ordered locus">SYNW1006</name>
</gene>
<evidence type="ECO:0000259" key="4">
    <source>
        <dbReference type="Pfam" id="PF20696"/>
    </source>
</evidence>
<evidence type="ECO:0000259" key="2">
    <source>
        <dbReference type="Pfam" id="PF01977"/>
    </source>
</evidence>
<reference evidence="5 6" key="1">
    <citation type="journal article" date="2003" name="Nature">
        <title>The genome of a motile marine Synechococcus.</title>
        <authorList>
            <person name="Palenik B."/>
            <person name="Brahamsha B."/>
            <person name="Larimer F."/>
            <person name="Land M."/>
            <person name="Hauser L."/>
            <person name="Chain P."/>
            <person name="Lamerdin J."/>
            <person name="Regala W."/>
            <person name="Allen E.A."/>
            <person name="McCarren J."/>
            <person name="Paulsen I."/>
            <person name="Dufresne A."/>
            <person name="Partensky F."/>
            <person name="Webb E."/>
            <person name="Waterbury J."/>
        </authorList>
    </citation>
    <scope>NUCLEOTIDE SEQUENCE [LARGE SCALE GENOMIC DNA]</scope>
    <source>
        <strain evidence="5 6">WH8102</strain>
    </source>
</reference>
<dbReference type="InterPro" id="IPR002830">
    <property type="entry name" value="UbiD"/>
</dbReference>
<comment type="similarity">
    <text evidence="1">Belongs to the UbiD family.</text>
</comment>
<keyword evidence="5" id="KW-0456">Lyase</keyword>
<dbReference type="eggNOG" id="COG0043">
    <property type="taxonomic scope" value="Bacteria"/>
</dbReference>
<dbReference type="Pfam" id="PF20695">
    <property type="entry name" value="UbiD_N"/>
    <property type="match status" value="1"/>
</dbReference>
<dbReference type="FunFam" id="3.40.1670.10:FF:000001">
    <property type="entry name" value="3-octaprenyl-4-hydroxybenzoate carboxy-lyase"/>
    <property type="match status" value="1"/>
</dbReference>
<dbReference type="SUPFAM" id="SSF50475">
    <property type="entry name" value="FMN-binding split barrel"/>
    <property type="match status" value="1"/>
</dbReference>
<dbReference type="InterPro" id="IPR049381">
    <property type="entry name" value="UbiD-like_C"/>
</dbReference>